<organism evidence="3">
    <name type="scientific">Leptospira ellisii</name>
    <dbReference type="NCBI Taxonomy" id="2023197"/>
    <lineage>
        <taxon>Bacteria</taxon>
        <taxon>Pseudomonadati</taxon>
        <taxon>Spirochaetota</taxon>
        <taxon>Spirochaetia</taxon>
        <taxon>Leptospirales</taxon>
        <taxon>Leptospiraceae</taxon>
        <taxon>Leptospira</taxon>
    </lineage>
</organism>
<protein>
    <submittedName>
        <fullName evidence="2">DUF1016 N-terminal domain-containing protein</fullName>
    </submittedName>
    <submittedName>
        <fullName evidence="3">Nuclease</fullName>
    </submittedName>
</protein>
<keyword evidence="4" id="KW-1185">Reference proteome</keyword>
<dbReference type="Pfam" id="PF00565">
    <property type="entry name" value="SNase"/>
    <property type="match status" value="1"/>
</dbReference>
<dbReference type="InterPro" id="IPR016071">
    <property type="entry name" value="Staphylococal_nuclease_OB-fold"/>
</dbReference>
<accession>A0A2N0BJV4</accession>
<dbReference type="OrthoDB" id="320739at2"/>
<sequence length="333" mass="38946">MKQKQNSPQNITKQISEILKSIQTNTYKGGNKFFLDGYYEIGSLLSEEFNTDVMGDKAKKKMKDIIESLSKEAKKIEIGFSRRSLYYALKFYYIYRGKTLDYGLSWGHYRILASVSDANTRRKLEKDTIKNGWSCLVLERKARETGYYGSMRALKWNRPNGEMYHYKIVNKDMSQENNFWIDLGFNCYHRIDSKNFKTNDILRLKKEKKDWNLEKADPKSFLYHYLCTLERVVDGDTLLVQIELGFDLIARQKIRLLGVNAPELGSTDGEDALELLKKKLKPGMNLLLRTHFQDKYGRYLGDILYLRNKKSDYGTLMESGIHLNEELSNLGYE</sequence>
<evidence type="ECO:0000313" key="4">
    <source>
        <dbReference type="Proteomes" id="UP000232122"/>
    </source>
</evidence>
<gene>
    <name evidence="2" type="ORF">CH379_019780</name>
    <name evidence="3" type="ORF">CH379_21350</name>
</gene>
<evidence type="ECO:0000313" key="2">
    <source>
        <dbReference type="EMBL" id="MDV6237872.1"/>
    </source>
</evidence>
<evidence type="ECO:0000313" key="3">
    <source>
        <dbReference type="EMBL" id="PJZ90964.1"/>
    </source>
</evidence>
<accession>A0A2N0B363</accession>
<dbReference type="PROSITE" id="PS50830">
    <property type="entry name" value="TNASE_3"/>
    <property type="match status" value="1"/>
</dbReference>
<name>A0A2N0B363_9LEPT</name>
<evidence type="ECO:0000259" key="1">
    <source>
        <dbReference type="PROSITE" id="PS50830"/>
    </source>
</evidence>
<dbReference type="EMBL" id="NPEF01000432">
    <property type="protein sequence ID" value="PJZ90964.1"/>
    <property type="molecule type" value="Genomic_DNA"/>
</dbReference>
<dbReference type="InterPro" id="IPR053148">
    <property type="entry name" value="PD-DEXK-like_domain"/>
</dbReference>
<dbReference type="PANTHER" id="PTHR30547:SF5">
    <property type="entry name" value="NUCLEASE YHCG-RELATED"/>
    <property type="match status" value="1"/>
</dbReference>
<dbReference type="InterPro" id="IPR035437">
    <property type="entry name" value="SNase_OB-fold_sf"/>
</dbReference>
<dbReference type="AlphaFoldDB" id="A0A2N0B363"/>
<dbReference type="EMBL" id="NPEF02000041">
    <property type="protein sequence ID" value="MDV6237872.1"/>
    <property type="molecule type" value="Genomic_DNA"/>
</dbReference>
<proteinExistence type="predicted"/>
<reference evidence="2 4" key="2">
    <citation type="journal article" date="2018" name="Microb. Genom.">
        <title>Deciphering the unexplored Leptospira diversity from soils uncovers genomic evolution to virulence.</title>
        <authorList>
            <person name="Thibeaux R."/>
            <person name="Iraola G."/>
            <person name="Ferres I."/>
            <person name="Bierque E."/>
            <person name="Girault D."/>
            <person name="Soupe-Gilbert M.E."/>
            <person name="Picardeau M."/>
            <person name="Goarant C."/>
        </authorList>
    </citation>
    <scope>NUCLEOTIDE SEQUENCE [LARGE SCALE GENOMIC DNA]</scope>
    <source>
        <strain evidence="2 4">ATI7-C-A5</strain>
    </source>
</reference>
<feature type="domain" description="TNase-like" evidence="1">
    <location>
        <begin position="229"/>
        <end position="333"/>
    </location>
</feature>
<dbReference type="Pfam" id="PF17761">
    <property type="entry name" value="DUF1016_N"/>
    <property type="match status" value="1"/>
</dbReference>
<dbReference type="Gene3D" id="2.40.50.90">
    <property type="match status" value="1"/>
</dbReference>
<reference evidence="2" key="3">
    <citation type="submission" date="2023-10" db="EMBL/GenBank/DDBJ databases">
        <authorList>
            <person name="Picardeau M."/>
            <person name="Thibeaux R."/>
        </authorList>
    </citation>
    <scope>NUCLEOTIDE SEQUENCE</scope>
    <source>
        <strain evidence="2">ATI7-C-A5</strain>
    </source>
</reference>
<dbReference type="PANTHER" id="PTHR30547">
    <property type="entry name" value="UNCHARACTERIZED PROTEIN YHCG-RELATED"/>
    <property type="match status" value="1"/>
</dbReference>
<reference evidence="3" key="1">
    <citation type="submission" date="2017-07" db="EMBL/GenBank/DDBJ databases">
        <title>Leptospira spp. isolated from tropical soils.</title>
        <authorList>
            <person name="Thibeaux R."/>
            <person name="Iraola G."/>
            <person name="Ferres I."/>
            <person name="Bierque E."/>
            <person name="Girault D."/>
            <person name="Soupe-Gilbert M.-E."/>
            <person name="Picardeau M."/>
            <person name="Goarant C."/>
        </authorList>
    </citation>
    <scope>NUCLEOTIDE SEQUENCE [LARGE SCALE GENOMIC DNA]</scope>
    <source>
        <strain evidence="3">ATI7-C-A5</strain>
    </source>
</reference>
<dbReference type="RefSeq" id="WP_100747175.1">
    <property type="nucleotide sequence ID" value="NZ_NPEF02000041.1"/>
</dbReference>
<dbReference type="Proteomes" id="UP000232122">
    <property type="component" value="Unassembled WGS sequence"/>
</dbReference>
<comment type="caution">
    <text evidence="3">The sequence shown here is derived from an EMBL/GenBank/DDBJ whole genome shotgun (WGS) entry which is preliminary data.</text>
</comment>
<dbReference type="InterPro" id="IPR041527">
    <property type="entry name" value="YhcG_N"/>
</dbReference>
<dbReference type="SUPFAM" id="SSF50199">
    <property type="entry name" value="Staphylococcal nuclease"/>
    <property type="match status" value="1"/>
</dbReference>